<gene>
    <name evidence="6" type="ORF">BFC17_03205</name>
</gene>
<dbReference type="AlphaFoldDB" id="A0A1E8FBH9"/>
<feature type="domain" description="HTH lysR-type" evidence="5">
    <location>
        <begin position="15"/>
        <end position="72"/>
    </location>
</feature>
<dbReference type="InterPro" id="IPR036388">
    <property type="entry name" value="WH-like_DNA-bd_sf"/>
</dbReference>
<dbReference type="Pfam" id="PF00126">
    <property type="entry name" value="HTH_1"/>
    <property type="match status" value="1"/>
</dbReference>
<dbReference type="STRING" id="1856405.BFC17_03205"/>
<evidence type="ECO:0000313" key="6">
    <source>
        <dbReference type="EMBL" id="OFI33282.1"/>
    </source>
</evidence>
<comment type="similarity">
    <text evidence="1">Belongs to the LysR transcriptional regulatory family.</text>
</comment>
<dbReference type="PROSITE" id="PS50931">
    <property type="entry name" value="HTH_LYSR"/>
    <property type="match status" value="1"/>
</dbReference>
<evidence type="ECO:0000256" key="2">
    <source>
        <dbReference type="ARBA" id="ARBA00023015"/>
    </source>
</evidence>
<dbReference type="Proteomes" id="UP000176037">
    <property type="component" value="Unassembled WGS sequence"/>
</dbReference>
<dbReference type="GO" id="GO:0003700">
    <property type="term" value="F:DNA-binding transcription factor activity"/>
    <property type="evidence" value="ECO:0007669"/>
    <property type="project" value="InterPro"/>
</dbReference>
<evidence type="ECO:0000313" key="7">
    <source>
        <dbReference type="Proteomes" id="UP000176037"/>
    </source>
</evidence>
<dbReference type="PANTHER" id="PTHR30126:SF40">
    <property type="entry name" value="HTH-TYPE TRANSCRIPTIONAL REGULATOR GLTR"/>
    <property type="match status" value="1"/>
</dbReference>
<evidence type="ECO:0000256" key="4">
    <source>
        <dbReference type="ARBA" id="ARBA00023163"/>
    </source>
</evidence>
<reference evidence="6 7" key="1">
    <citation type="submission" date="2016-09" db="EMBL/GenBank/DDBJ databases">
        <title>Alteromonas lipolytica, a new species isolated from sea water.</title>
        <authorList>
            <person name="Wu Y.-H."/>
            <person name="Cheng H."/>
            <person name="Xu X.-W."/>
        </authorList>
    </citation>
    <scope>NUCLEOTIDE SEQUENCE [LARGE SCALE GENOMIC DNA]</scope>
    <source>
        <strain evidence="6 7">JW12</strain>
    </source>
</reference>
<accession>A0A1E8FBH9</accession>
<keyword evidence="7" id="KW-1185">Reference proteome</keyword>
<dbReference type="SUPFAM" id="SSF53850">
    <property type="entry name" value="Periplasmic binding protein-like II"/>
    <property type="match status" value="1"/>
</dbReference>
<protein>
    <recommendedName>
        <fullName evidence="5">HTH lysR-type domain-containing protein</fullName>
    </recommendedName>
</protein>
<dbReference type="GO" id="GO:0000976">
    <property type="term" value="F:transcription cis-regulatory region binding"/>
    <property type="evidence" value="ECO:0007669"/>
    <property type="project" value="TreeGrafter"/>
</dbReference>
<dbReference type="Gene3D" id="1.10.10.10">
    <property type="entry name" value="Winged helix-like DNA-binding domain superfamily/Winged helix DNA-binding domain"/>
    <property type="match status" value="1"/>
</dbReference>
<dbReference type="OrthoDB" id="9785745at2"/>
<keyword evidence="4" id="KW-0804">Transcription</keyword>
<dbReference type="EMBL" id="MJIC01000015">
    <property type="protein sequence ID" value="OFI33282.1"/>
    <property type="molecule type" value="Genomic_DNA"/>
</dbReference>
<dbReference type="Gene3D" id="3.40.190.290">
    <property type="match status" value="1"/>
</dbReference>
<dbReference type="Pfam" id="PF03466">
    <property type="entry name" value="LysR_substrate"/>
    <property type="match status" value="1"/>
</dbReference>
<comment type="caution">
    <text evidence="6">The sequence shown here is derived from an EMBL/GenBank/DDBJ whole genome shotgun (WGS) entry which is preliminary data.</text>
</comment>
<name>A0A1E8FBH9_9ALTE</name>
<dbReference type="CDD" id="cd05466">
    <property type="entry name" value="PBP2_LTTR_substrate"/>
    <property type="match status" value="1"/>
</dbReference>
<keyword evidence="3" id="KW-0238">DNA-binding</keyword>
<dbReference type="InterPro" id="IPR036390">
    <property type="entry name" value="WH_DNA-bd_sf"/>
</dbReference>
<evidence type="ECO:0000259" key="5">
    <source>
        <dbReference type="PROSITE" id="PS50931"/>
    </source>
</evidence>
<dbReference type="FunFam" id="1.10.10.10:FF:000001">
    <property type="entry name" value="LysR family transcriptional regulator"/>
    <property type="match status" value="1"/>
</dbReference>
<dbReference type="InterPro" id="IPR000847">
    <property type="entry name" value="LysR_HTH_N"/>
</dbReference>
<dbReference type="PRINTS" id="PR00039">
    <property type="entry name" value="HTHLYSR"/>
</dbReference>
<keyword evidence="2" id="KW-0805">Transcription regulation</keyword>
<evidence type="ECO:0000256" key="3">
    <source>
        <dbReference type="ARBA" id="ARBA00023125"/>
    </source>
</evidence>
<proteinExistence type="inferred from homology"/>
<dbReference type="PANTHER" id="PTHR30126">
    <property type="entry name" value="HTH-TYPE TRANSCRIPTIONAL REGULATOR"/>
    <property type="match status" value="1"/>
</dbReference>
<dbReference type="InterPro" id="IPR005119">
    <property type="entry name" value="LysR_subst-bd"/>
</dbReference>
<sequence>MKFPIYGQTAMSKSLDLNALKIFVVVAESKTLTQAAERLGITQSAVSQTLKQLETITDSVLIERSSRPLRLTPSGSLLYARSQPLLNDSKNLLDDVKMAAGGGLSELRIGMIDCFSDVGGEQLVRQLQSFSTNFTLRTGLVSPLSQALLERELDLLVTSDPMTEQADLQRFPIIRDPFVIVVSDQLELDSETPGWLAKNLPFIQYDRTTRLGMLTGIITKRLRIEPNTRFELDSTEMLLKFVRQGHGWSIISSLCMVGSIELLHNIKVLNLDDGVNARYISLLSREGEFSSIPEQAARICRGIYDENVLPHLNRLAPWLAGKAKSTTNMPLI</sequence>
<dbReference type="SUPFAM" id="SSF46785">
    <property type="entry name" value="Winged helix' DNA-binding domain"/>
    <property type="match status" value="1"/>
</dbReference>
<organism evidence="6 7">
    <name type="scientific">Alteromonas lipolytica</name>
    <dbReference type="NCBI Taxonomy" id="1856405"/>
    <lineage>
        <taxon>Bacteria</taxon>
        <taxon>Pseudomonadati</taxon>
        <taxon>Pseudomonadota</taxon>
        <taxon>Gammaproteobacteria</taxon>
        <taxon>Alteromonadales</taxon>
        <taxon>Alteromonadaceae</taxon>
        <taxon>Alteromonas/Salinimonas group</taxon>
        <taxon>Alteromonas</taxon>
    </lineage>
</organism>
<evidence type="ECO:0000256" key="1">
    <source>
        <dbReference type="ARBA" id="ARBA00009437"/>
    </source>
</evidence>